<dbReference type="EMBL" id="LSRQ01008307">
    <property type="protein sequence ID" value="OAY63823.1"/>
    <property type="molecule type" value="Genomic_DNA"/>
</dbReference>
<evidence type="ECO:0000256" key="5">
    <source>
        <dbReference type="ARBA" id="ARBA00023125"/>
    </source>
</evidence>
<dbReference type="PROSITE" id="PS50102">
    <property type="entry name" value="RRM"/>
    <property type="match status" value="1"/>
</dbReference>
<dbReference type="PANTHER" id="PTHR24009:SF0">
    <property type="entry name" value="ZINC FINGER CCCH DOMAIN-CONTAINING PROTEIN 18"/>
    <property type="match status" value="1"/>
</dbReference>
<dbReference type="PANTHER" id="PTHR24009">
    <property type="entry name" value="RNA-BINDING (RRM/RBD/RNP MOTIFS)"/>
    <property type="match status" value="1"/>
</dbReference>
<evidence type="ECO:0000256" key="1">
    <source>
        <dbReference type="ARBA" id="ARBA00022723"/>
    </source>
</evidence>
<gene>
    <name evidence="9" type="ORF">ACMD2_14163</name>
</gene>
<dbReference type="InterPro" id="IPR000504">
    <property type="entry name" value="RRM_dom"/>
</dbReference>
<evidence type="ECO:0000256" key="6">
    <source>
        <dbReference type="PROSITE-ProRule" id="PRU00176"/>
    </source>
</evidence>
<keyword evidence="7" id="KW-0175">Coiled coil</keyword>
<dbReference type="STRING" id="4615.A0A199UGE8"/>
<accession>A0A199UGE8</accession>
<evidence type="ECO:0000313" key="9">
    <source>
        <dbReference type="EMBL" id="OAY63823.1"/>
    </source>
</evidence>
<keyword evidence="5" id="KW-0238">DNA-binding</keyword>
<dbReference type="SUPFAM" id="SSF54928">
    <property type="entry name" value="RNA-binding domain, RBD"/>
    <property type="match status" value="1"/>
</dbReference>
<reference evidence="9 10" key="1">
    <citation type="journal article" date="2016" name="DNA Res.">
        <title>The draft genome of MD-2 pineapple using hybrid error correction of long reads.</title>
        <authorList>
            <person name="Redwan R.M."/>
            <person name="Saidin A."/>
            <person name="Kumar S.V."/>
        </authorList>
    </citation>
    <scope>NUCLEOTIDE SEQUENCE [LARGE SCALE GENOMIC DNA]</scope>
    <source>
        <strain evidence="10">cv. MD2</strain>
        <tissue evidence="9">Leaf</tissue>
    </source>
</reference>
<dbReference type="GO" id="GO:0003677">
    <property type="term" value="F:DNA binding"/>
    <property type="evidence" value="ECO:0007669"/>
    <property type="project" value="UniProtKB-KW"/>
</dbReference>
<dbReference type="AlphaFoldDB" id="A0A199UGE8"/>
<protein>
    <submittedName>
        <fullName evidence="9">Zinc finger CCCH domain-containing protein 54</fullName>
    </submittedName>
</protein>
<proteinExistence type="predicted"/>
<dbReference type="CDD" id="cd12458">
    <property type="entry name" value="RRM_AtC3H46_like"/>
    <property type="match status" value="1"/>
</dbReference>
<dbReference type="Proteomes" id="UP000092600">
    <property type="component" value="Unassembled WGS sequence"/>
</dbReference>
<keyword evidence="4 6" id="KW-0694">RNA-binding</keyword>
<sequence>MVDYHFFYRPHGQHSVILAEDAPKCMEYRNDGINTGASSRQIYLTFPADSTFTEDDVSNYFKQYGPVSDVRIPCQDKRMFGFVSFDHPETVKLILSKRNPHYISGARVLVKQYKEKSRIINNRSYMDKMEPAMYPYYLRMDPVMHAMQRESGRSRVIRRQQLEEQEKLAELEQRRLSELNLTSKPLSRPSYFVGSMEAVVTEVDKLICQIAPLHLIRLEAVSQLSSKNRTLRRKAWQSTSDSLRFIVKARLSRGLVKAVMKRSGKYLDIRNQALGSQEIFARCTWQLAVGCGLENQLGEI</sequence>
<name>A0A199UGE8_ANACO</name>
<evidence type="ECO:0000256" key="7">
    <source>
        <dbReference type="SAM" id="Coils"/>
    </source>
</evidence>
<feature type="coiled-coil region" evidence="7">
    <location>
        <begin position="154"/>
        <end position="182"/>
    </location>
</feature>
<dbReference type="GO" id="GO:0003723">
    <property type="term" value="F:RNA binding"/>
    <property type="evidence" value="ECO:0007669"/>
    <property type="project" value="UniProtKB-UniRule"/>
</dbReference>
<dbReference type="InterPro" id="IPR012677">
    <property type="entry name" value="Nucleotide-bd_a/b_plait_sf"/>
</dbReference>
<organism evidence="9 10">
    <name type="scientific">Ananas comosus</name>
    <name type="common">Pineapple</name>
    <name type="synonym">Ananas ananas</name>
    <dbReference type="NCBI Taxonomy" id="4615"/>
    <lineage>
        <taxon>Eukaryota</taxon>
        <taxon>Viridiplantae</taxon>
        <taxon>Streptophyta</taxon>
        <taxon>Embryophyta</taxon>
        <taxon>Tracheophyta</taxon>
        <taxon>Spermatophyta</taxon>
        <taxon>Magnoliopsida</taxon>
        <taxon>Liliopsida</taxon>
        <taxon>Poales</taxon>
        <taxon>Bromeliaceae</taxon>
        <taxon>Bromelioideae</taxon>
        <taxon>Ananas</taxon>
    </lineage>
</organism>
<dbReference type="FunFam" id="3.30.70.330:FF:000678">
    <property type="entry name" value="zinc finger CCCH domain-containing protein 53-like isoform X2"/>
    <property type="match status" value="1"/>
</dbReference>
<evidence type="ECO:0000259" key="8">
    <source>
        <dbReference type="PROSITE" id="PS50102"/>
    </source>
</evidence>
<dbReference type="Gene3D" id="3.30.70.330">
    <property type="match status" value="1"/>
</dbReference>
<evidence type="ECO:0000256" key="2">
    <source>
        <dbReference type="ARBA" id="ARBA00022771"/>
    </source>
</evidence>
<evidence type="ECO:0000256" key="4">
    <source>
        <dbReference type="ARBA" id="ARBA00022884"/>
    </source>
</evidence>
<evidence type="ECO:0000256" key="3">
    <source>
        <dbReference type="ARBA" id="ARBA00022833"/>
    </source>
</evidence>
<keyword evidence="1" id="KW-0479">Metal-binding</keyword>
<evidence type="ECO:0000313" key="10">
    <source>
        <dbReference type="Proteomes" id="UP000092600"/>
    </source>
</evidence>
<dbReference type="InterPro" id="IPR035979">
    <property type="entry name" value="RBD_domain_sf"/>
</dbReference>
<dbReference type="Pfam" id="PF00076">
    <property type="entry name" value="RRM_1"/>
    <property type="match status" value="1"/>
</dbReference>
<comment type="caution">
    <text evidence="9">The sequence shown here is derived from an EMBL/GenBank/DDBJ whole genome shotgun (WGS) entry which is preliminary data.</text>
</comment>
<dbReference type="InterPro" id="IPR034365">
    <property type="entry name" value="AtC3H46-like_RRM"/>
</dbReference>
<dbReference type="GO" id="GO:0008270">
    <property type="term" value="F:zinc ion binding"/>
    <property type="evidence" value="ECO:0007669"/>
    <property type="project" value="UniProtKB-KW"/>
</dbReference>
<feature type="domain" description="RRM" evidence="8">
    <location>
        <begin position="40"/>
        <end position="115"/>
    </location>
</feature>
<dbReference type="SMART" id="SM00360">
    <property type="entry name" value="RRM"/>
    <property type="match status" value="1"/>
</dbReference>
<keyword evidence="2" id="KW-0863">Zinc-finger</keyword>
<keyword evidence="3" id="KW-0862">Zinc</keyword>